<sequence>MTRWRDAVACALLADWTDPLGQHAAEESVLALLKRETCAAHAQLQPLWERKAGGQRVALHACGM</sequence>
<dbReference type="Proteomes" id="UP001354709">
    <property type="component" value="Unassembled WGS sequence"/>
</dbReference>
<accession>A0ABU7QEM4</accession>
<dbReference type="EMBL" id="JAZBJO010000059">
    <property type="protein sequence ID" value="MEE4598909.1"/>
    <property type="molecule type" value="Genomic_DNA"/>
</dbReference>
<evidence type="ECO:0000313" key="2">
    <source>
        <dbReference type="Proteomes" id="UP001354709"/>
    </source>
</evidence>
<protein>
    <submittedName>
        <fullName evidence="1">Uncharacterized protein</fullName>
    </submittedName>
</protein>
<organism evidence="1 2">
    <name type="scientific">Streptomyces asiaticus subsp. ignotus</name>
    <dbReference type="NCBI Taxonomy" id="3098222"/>
    <lineage>
        <taxon>Bacteria</taxon>
        <taxon>Bacillati</taxon>
        <taxon>Actinomycetota</taxon>
        <taxon>Actinomycetes</taxon>
        <taxon>Kitasatosporales</taxon>
        <taxon>Streptomycetaceae</taxon>
        <taxon>Streptomyces</taxon>
        <taxon>Streptomyces violaceusniger group</taxon>
    </lineage>
</organism>
<dbReference type="RefSeq" id="WP_330816258.1">
    <property type="nucleotide sequence ID" value="NZ_JAZBJO010000059.1"/>
</dbReference>
<keyword evidence="2" id="KW-1185">Reference proteome</keyword>
<evidence type="ECO:0000313" key="1">
    <source>
        <dbReference type="EMBL" id="MEE4598909.1"/>
    </source>
</evidence>
<proteinExistence type="predicted"/>
<gene>
    <name evidence="1" type="ORF">V2J94_45035</name>
</gene>
<comment type="caution">
    <text evidence="1">The sequence shown here is derived from an EMBL/GenBank/DDBJ whole genome shotgun (WGS) entry which is preliminary data.</text>
</comment>
<reference evidence="1 2" key="1">
    <citation type="submission" date="2023-11" db="EMBL/GenBank/DDBJ databases">
        <title>30 novel species of actinomycetes from the DSMZ collection.</title>
        <authorList>
            <person name="Nouioui I."/>
        </authorList>
    </citation>
    <scope>NUCLEOTIDE SEQUENCE [LARGE SCALE GENOMIC DNA]</scope>
    <source>
        <strain evidence="1 2">DSM 41524</strain>
    </source>
</reference>
<name>A0ABU7QEM4_9ACTN</name>